<evidence type="ECO:0000256" key="1">
    <source>
        <dbReference type="ARBA" id="ARBA00022884"/>
    </source>
</evidence>
<evidence type="ECO:0000313" key="4">
    <source>
        <dbReference type="Proteomes" id="UP000269265"/>
    </source>
</evidence>
<proteinExistence type="predicted"/>
<dbReference type="GO" id="GO:0000049">
    <property type="term" value="F:tRNA binding"/>
    <property type="evidence" value="ECO:0007669"/>
    <property type="project" value="InterPro"/>
</dbReference>
<dbReference type="EMBL" id="RSED01000010">
    <property type="protein sequence ID" value="RRS03748.1"/>
    <property type="molecule type" value="Genomic_DNA"/>
</dbReference>
<name>A0A3R8S892_9BURK</name>
<dbReference type="GO" id="GO:0008033">
    <property type="term" value="P:tRNA processing"/>
    <property type="evidence" value="ECO:0007669"/>
    <property type="project" value="InterPro"/>
</dbReference>
<dbReference type="RefSeq" id="WP_125243953.1">
    <property type="nucleotide sequence ID" value="NZ_RSED01000010.1"/>
</dbReference>
<gene>
    <name evidence="3" type="ORF">EIP75_14285</name>
</gene>
<comment type="caution">
    <text evidence="3">The sequence shown here is derived from an EMBL/GenBank/DDBJ whole genome shotgun (WGS) entry which is preliminary data.</text>
</comment>
<accession>A0A3R8S892</accession>
<reference evidence="3 4" key="1">
    <citation type="submission" date="2018-12" db="EMBL/GenBank/DDBJ databases">
        <title>The whole draft genome of Aquabacterium sp. SJQ9.</title>
        <authorList>
            <person name="Sun L."/>
            <person name="Gao X."/>
            <person name="Chen W."/>
            <person name="Huang K."/>
        </authorList>
    </citation>
    <scope>NUCLEOTIDE SEQUENCE [LARGE SCALE GENOMIC DNA]</scope>
    <source>
        <strain evidence="3 4">SJQ9</strain>
    </source>
</reference>
<evidence type="ECO:0000313" key="3">
    <source>
        <dbReference type="EMBL" id="RRS03748.1"/>
    </source>
</evidence>
<sequence length="186" mass="20728">MVPKIISSAVTSPWLSPLALRPRLCSADFQQALGTRPVARSAHFSVHFAEPSLARRAPRTTGDTVPEADLSTGPTSEVVEPVDEVRTHHHRVWRLGLVLPKRMAKRSVTRSLIKHQARQLWREHAAALEQAGWLSAERPAGNWVLRLKAPWPVKDYPSAASEPLKLAVRAELQAMLAHCVKAGWRR</sequence>
<dbReference type="GO" id="GO:0004526">
    <property type="term" value="F:ribonuclease P activity"/>
    <property type="evidence" value="ECO:0007669"/>
    <property type="project" value="InterPro"/>
</dbReference>
<feature type="region of interest" description="Disordered" evidence="2">
    <location>
        <begin position="55"/>
        <end position="77"/>
    </location>
</feature>
<dbReference type="OrthoDB" id="398329at2"/>
<dbReference type="Pfam" id="PF00825">
    <property type="entry name" value="Ribonuclease_P"/>
    <property type="match status" value="1"/>
</dbReference>
<dbReference type="Gene3D" id="3.30.230.10">
    <property type="match status" value="1"/>
</dbReference>
<evidence type="ECO:0000256" key="2">
    <source>
        <dbReference type="SAM" id="MobiDB-lite"/>
    </source>
</evidence>
<organism evidence="3 4">
    <name type="scientific">Aquabacterium soli</name>
    <dbReference type="NCBI Taxonomy" id="2493092"/>
    <lineage>
        <taxon>Bacteria</taxon>
        <taxon>Pseudomonadati</taxon>
        <taxon>Pseudomonadota</taxon>
        <taxon>Betaproteobacteria</taxon>
        <taxon>Burkholderiales</taxon>
        <taxon>Aquabacterium</taxon>
    </lineage>
</organism>
<dbReference type="Proteomes" id="UP000269265">
    <property type="component" value="Unassembled WGS sequence"/>
</dbReference>
<dbReference type="InterPro" id="IPR000100">
    <property type="entry name" value="RNase_P"/>
</dbReference>
<dbReference type="InterPro" id="IPR014721">
    <property type="entry name" value="Ribsml_uS5_D2-typ_fold_subgr"/>
</dbReference>
<protein>
    <submittedName>
        <fullName evidence="3">Uncharacterized protein</fullName>
    </submittedName>
</protein>
<keyword evidence="4" id="KW-1185">Reference proteome</keyword>
<keyword evidence="1" id="KW-0694">RNA-binding</keyword>
<dbReference type="AlphaFoldDB" id="A0A3R8S892"/>